<evidence type="ECO:0000313" key="3">
    <source>
        <dbReference type="Proteomes" id="UP001210925"/>
    </source>
</evidence>
<dbReference type="EMBL" id="JADGKB010000044">
    <property type="protein sequence ID" value="KAJ3256940.1"/>
    <property type="molecule type" value="Genomic_DNA"/>
</dbReference>
<comment type="caution">
    <text evidence="2">The sequence shown here is derived from an EMBL/GenBank/DDBJ whole genome shotgun (WGS) entry which is preliminary data.</text>
</comment>
<protein>
    <submittedName>
        <fullName evidence="2">Uncharacterized protein</fullName>
    </submittedName>
</protein>
<gene>
    <name evidence="2" type="ORF">HK103_005058</name>
</gene>
<name>A0AAD5UIP9_9FUNG</name>
<organism evidence="2 3">
    <name type="scientific">Boothiomyces macroporosus</name>
    <dbReference type="NCBI Taxonomy" id="261099"/>
    <lineage>
        <taxon>Eukaryota</taxon>
        <taxon>Fungi</taxon>
        <taxon>Fungi incertae sedis</taxon>
        <taxon>Chytridiomycota</taxon>
        <taxon>Chytridiomycota incertae sedis</taxon>
        <taxon>Chytridiomycetes</taxon>
        <taxon>Rhizophydiales</taxon>
        <taxon>Terramycetaceae</taxon>
        <taxon>Boothiomyces</taxon>
    </lineage>
</organism>
<sequence length="276" mass="30848">MFSSLVGKLEEEVVDNVIQPIVHSTVSQKVVELRGWGFKELPSTIKGCINDTAAGPKEVEIGGKKHTISAVTHHFLQKHFVESPKAQEKLDRFSNKFTTELEPVILDVTKNSDNDITDYTVLQLKVELGLAKAPPTTETKSNDWPPIPALPEQPTTIDTVAHKVRTTVRDANTRILPDIVKVIPPTLESVITKFINQEIQEGFEELKHGWKLLDGFVDWAERGLEHAQKTICEEIFNIVWGGMEPKITLDLKAKLVELEQSVADSVRASMKKIPGF</sequence>
<evidence type="ECO:0000256" key="1">
    <source>
        <dbReference type="SAM" id="MobiDB-lite"/>
    </source>
</evidence>
<dbReference type="Proteomes" id="UP001210925">
    <property type="component" value="Unassembled WGS sequence"/>
</dbReference>
<proteinExistence type="predicted"/>
<feature type="region of interest" description="Disordered" evidence="1">
    <location>
        <begin position="134"/>
        <end position="153"/>
    </location>
</feature>
<reference evidence="2" key="1">
    <citation type="submission" date="2020-05" db="EMBL/GenBank/DDBJ databases">
        <title>Phylogenomic resolution of chytrid fungi.</title>
        <authorList>
            <person name="Stajich J.E."/>
            <person name="Amses K."/>
            <person name="Simmons R."/>
            <person name="Seto K."/>
            <person name="Myers J."/>
            <person name="Bonds A."/>
            <person name="Quandt C.A."/>
            <person name="Barry K."/>
            <person name="Liu P."/>
            <person name="Grigoriev I."/>
            <person name="Longcore J.E."/>
            <person name="James T.Y."/>
        </authorList>
    </citation>
    <scope>NUCLEOTIDE SEQUENCE</scope>
    <source>
        <strain evidence="2">PLAUS21</strain>
    </source>
</reference>
<dbReference type="AlphaFoldDB" id="A0AAD5UIP9"/>
<keyword evidence="3" id="KW-1185">Reference proteome</keyword>
<evidence type="ECO:0000313" key="2">
    <source>
        <dbReference type="EMBL" id="KAJ3256940.1"/>
    </source>
</evidence>
<accession>A0AAD5UIP9</accession>